<comment type="caution">
    <text evidence="5">The sequence shown here is derived from an EMBL/GenBank/DDBJ whole genome shotgun (WGS) entry which is preliminary data.</text>
</comment>
<evidence type="ECO:0000256" key="1">
    <source>
        <dbReference type="ARBA" id="ARBA00010062"/>
    </source>
</evidence>
<dbReference type="InterPro" id="IPR028081">
    <property type="entry name" value="Leu-bd"/>
</dbReference>
<organism evidence="5 6">
    <name type="scientific">Plasticicumulans acidivorans</name>
    <dbReference type="NCBI Taxonomy" id="886464"/>
    <lineage>
        <taxon>Bacteria</taxon>
        <taxon>Pseudomonadati</taxon>
        <taxon>Pseudomonadota</taxon>
        <taxon>Gammaproteobacteria</taxon>
        <taxon>Candidatus Competibacteraceae</taxon>
        <taxon>Plasticicumulans</taxon>
    </lineage>
</organism>
<comment type="similarity">
    <text evidence="1">Belongs to the leucine-binding protein family.</text>
</comment>
<dbReference type="AlphaFoldDB" id="A0A317MN19"/>
<gene>
    <name evidence="5" type="ORF">C7443_1217</name>
</gene>
<dbReference type="InterPro" id="IPR028082">
    <property type="entry name" value="Peripla_BP_I"/>
</dbReference>
<dbReference type="PANTHER" id="PTHR47151">
    <property type="entry name" value="LEU/ILE/VAL-BINDING ABC TRANSPORTER SUBUNIT"/>
    <property type="match status" value="1"/>
</dbReference>
<dbReference type="Pfam" id="PF13458">
    <property type="entry name" value="Peripla_BP_6"/>
    <property type="match status" value="1"/>
</dbReference>
<dbReference type="SUPFAM" id="SSF53822">
    <property type="entry name" value="Periplasmic binding protein-like I"/>
    <property type="match status" value="1"/>
</dbReference>
<feature type="signal peptide" evidence="3">
    <location>
        <begin position="1"/>
        <end position="31"/>
    </location>
</feature>
<feature type="chain" id="PRO_5016266425" evidence="3">
    <location>
        <begin position="32"/>
        <end position="396"/>
    </location>
</feature>
<dbReference type="RefSeq" id="WP_110020694.1">
    <property type="nucleotide sequence ID" value="NZ_QGTJ01000021.1"/>
</dbReference>
<evidence type="ECO:0000256" key="2">
    <source>
        <dbReference type="ARBA" id="ARBA00022729"/>
    </source>
</evidence>
<accession>A0A317MN19</accession>
<keyword evidence="6" id="KW-1185">Reference proteome</keyword>
<feature type="domain" description="Leucine-binding protein" evidence="4">
    <location>
        <begin position="36"/>
        <end position="367"/>
    </location>
</feature>
<name>A0A317MN19_9GAMM</name>
<evidence type="ECO:0000313" key="6">
    <source>
        <dbReference type="Proteomes" id="UP000246569"/>
    </source>
</evidence>
<dbReference type="Gene3D" id="3.40.50.2300">
    <property type="match status" value="2"/>
</dbReference>
<keyword evidence="2 3" id="KW-0732">Signal</keyword>
<dbReference type="EMBL" id="QGTJ01000021">
    <property type="protein sequence ID" value="PWV57764.1"/>
    <property type="molecule type" value="Genomic_DNA"/>
</dbReference>
<dbReference type="PANTHER" id="PTHR47151:SF2">
    <property type="entry name" value="AMINO ACID BINDING PROTEIN"/>
    <property type="match status" value="1"/>
</dbReference>
<evidence type="ECO:0000313" key="5">
    <source>
        <dbReference type="EMBL" id="PWV57764.1"/>
    </source>
</evidence>
<proteinExistence type="inferred from homology"/>
<evidence type="ECO:0000259" key="4">
    <source>
        <dbReference type="Pfam" id="PF13458"/>
    </source>
</evidence>
<sequence length="396" mass="42392">MHSTASHPRATRLRTLALAVALALGSFAAQAEEFVVGSQIPLTGSLARVGNGMLEGIKVAVEVFNARNTGNTIRLEVIDDESVPAKAVAAVEKLAADKVVALSGGYGSNLIGPASEAAEKAGLTYVTSGGVSDELTRRGLKHFFRINNNAGYAKAMAGLFEEMKLSSVAIVYSTKDATEGLAKAVAADLEAHGIKVTLHAFDPAITDFKPIINKVRLQDRAEGIAMVGYENDYVGILRAAKVLKPSSVKAVVGVWSLATAQMAQEFPELMPQVYGTAMLPFPVEFKSEAGRQFATAYERLYHKEPDYLGQFGYVQSMLLFEAIDRAAKNGTLAKGGLSEELRRTDAETIIGQVTFDANGDNPHFSHRMGQHQNGKVALVWPDAEATAPKQFPGVPW</sequence>
<dbReference type="Proteomes" id="UP000246569">
    <property type="component" value="Unassembled WGS sequence"/>
</dbReference>
<evidence type="ECO:0000256" key="3">
    <source>
        <dbReference type="SAM" id="SignalP"/>
    </source>
</evidence>
<dbReference type="OrthoDB" id="7337537at2"/>
<reference evidence="5 6" key="1">
    <citation type="submission" date="2018-05" db="EMBL/GenBank/DDBJ databases">
        <title>Genomic Encyclopedia of Type Strains, Phase IV (KMG-IV): sequencing the most valuable type-strain genomes for metagenomic binning, comparative biology and taxonomic classification.</title>
        <authorList>
            <person name="Goeker M."/>
        </authorList>
    </citation>
    <scope>NUCLEOTIDE SEQUENCE [LARGE SCALE GENOMIC DNA]</scope>
    <source>
        <strain evidence="5 6">DSM 23606</strain>
    </source>
</reference>
<protein>
    <submittedName>
        <fullName evidence="5">Amino acid/amide ABC transporter substrate-binding protein (HAAT family)</fullName>
    </submittedName>
</protein>